<dbReference type="AlphaFoldDB" id="A0A158QEQ4"/>
<sequence length="680" mass="79206">MASTRDIKAGDASSSKGRDDTYKNLSDDVKSFIKSFYKHVKTNDSKEIENDYWVRFPKLTDQYFKSTRWPAVDYIAPLCNKDTIFMTLYNELYYRHLYARVTAFPDMEDAHQSYLNYCSFFEALLKPKTPVKLALPIQWLWDIIDEFIYQFQKFATYRNKLKRKPEDDAFMRLNPKTWSIHGVLNILFQLVEKSNINLQLNYYAMRRDPKEVAGPFGSHDLYKMLGFFSLVGLCRVHCLLGDYFTALKMLEPVQLRQQEMYHEVPTCHITTGYYVGFAYLMLRRYQDAIRTFTHTLTYLNRVSPCLPQRSDLRDYVTKQADQMTSLLAICITINPVPIDQSLEQQLKEKFSESLNRMEGTNRDEFTQCFDLGCPRFINPDPMATERTTYALDAQRHQGAIFRYELDNHRIDLLRLRSFLKLYTSLPVEKLSHFLNENEEAVHSLLMCFKHQLKNLTCTEGTCGSLEGTLQLRCDTDFYVDGDMIHIADMKADRRYSEYFMLHLEKLREVNDQLDEVEKRLCRAKIQMEILQNAAPQLHPIDNNRLGNRFRPMTSNAREPISVEEIFEHIRDIRDPEHPHSLEALGVVKKEDISVDDAASRVAVQFTPTIPHCSMATLIGLSIKVKLLRSLPRRFKICVTIAPGMHESELDINKQLADKERVAAAIENESVIRTLNQCIAP</sequence>
<evidence type="ECO:0000256" key="1">
    <source>
        <dbReference type="ARBA" id="ARBA00010381"/>
    </source>
</evidence>
<name>A0A158QEQ4_HYMDI</name>
<evidence type="ECO:0000256" key="3">
    <source>
        <dbReference type="ARBA" id="ARBA00022540"/>
    </source>
</evidence>
<comment type="function">
    <text evidence="6">Component of the eukaryotic translation initiation factor 3 (eIF-3) complex, which is involved in protein synthesis of a specialized repertoire of mRNAs and, together with other initiation factors, stimulates binding of mRNA and methionyl-tRNAi to the 40S ribosome. The eIF-3 complex specifically targets and initiates translation of a subset of mRNAs involved in cell proliferation.</text>
</comment>
<evidence type="ECO:0000313" key="9">
    <source>
        <dbReference type="EMBL" id="VDL60087.1"/>
    </source>
</evidence>
<comment type="subunit">
    <text evidence="6">Component of the eukaryotic translation initiation factor 3 (eIF-3) complex.</text>
</comment>
<keyword evidence="3 6" id="KW-0396">Initiation factor</keyword>
<accession>A0A158QEQ4</accession>
<dbReference type="Pfam" id="PF01883">
    <property type="entry name" value="FeS_assembly_P"/>
    <property type="match status" value="1"/>
</dbReference>
<dbReference type="Gene3D" id="6.10.250.1280">
    <property type="match status" value="1"/>
</dbReference>
<keyword evidence="2 6" id="KW-0963">Cytoplasm</keyword>
<dbReference type="GO" id="GO:0016282">
    <property type="term" value="C:eukaryotic 43S preinitiation complex"/>
    <property type="evidence" value="ECO:0007669"/>
    <property type="project" value="UniProtKB-UniRule"/>
</dbReference>
<comment type="subcellular location">
    <subcellularLocation>
        <location evidence="6">Cytoplasm</location>
    </subcellularLocation>
</comment>
<dbReference type="WBParaSite" id="HDID_0000777101-mRNA-1">
    <property type="protein sequence ID" value="HDID_0000777101-mRNA-1"/>
    <property type="gene ID" value="HDID_0000777101"/>
</dbReference>
<dbReference type="OrthoDB" id="15082at2759"/>
<evidence type="ECO:0000256" key="6">
    <source>
        <dbReference type="HAMAP-Rule" id="MF_03011"/>
    </source>
</evidence>
<reference evidence="11" key="1">
    <citation type="submission" date="2016-04" db="UniProtKB">
        <authorList>
            <consortium name="WormBaseParasite"/>
        </authorList>
    </citation>
    <scope>IDENTIFICATION</scope>
</reference>
<dbReference type="PANTHER" id="PTHR13242:SF0">
    <property type="entry name" value="EUKARYOTIC TRANSLATION INITIATION FACTOR 3 SUBUNIT L"/>
    <property type="match status" value="1"/>
</dbReference>
<keyword evidence="5 6" id="KW-0648">Protein biosynthesis</keyword>
<dbReference type="InterPro" id="IPR002744">
    <property type="entry name" value="MIP18-like"/>
</dbReference>
<evidence type="ECO:0000259" key="8">
    <source>
        <dbReference type="Pfam" id="PF01883"/>
    </source>
</evidence>
<comment type="similarity">
    <text evidence="6">Belongs to the eIF-3 subunit L family.</text>
</comment>
<reference evidence="9 10" key="2">
    <citation type="submission" date="2018-11" db="EMBL/GenBank/DDBJ databases">
        <authorList>
            <consortium name="Pathogen Informatics"/>
        </authorList>
    </citation>
    <scope>NUCLEOTIDE SEQUENCE [LARGE SCALE GENOMIC DNA]</scope>
</reference>
<evidence type="ECO:0000256" key="7">
    <source>
        <dbReference type="SAM" id="MobiDB-lite"/>
    </source>
</evidence>
<dbReference type="Proteomes" id="UP000274504">
    <property type="component" value="Unassembled WGS sequence"/>
</dbReference>
<dbReference type="STRING" id="6216.A0A158QEQ4"/>
<dbReference type="GO" id="GO:0001732">
    <property type="term" value="P:formation of cytoplasmic translation initiation complex"/>
    <property type="evidence" value="ECO:0007669"/>
    <property type="project" value="UniProtKB-UniRule"/>
</dbReference>
<dbReference type="InterPro" id="IPR034904">
    <property type="entry name" value="FSCA_dom_sf"/>
</dbReference>
<dbReference type="EMBL" id="UYSG01010977">
    <property type="protein sequence ID" value="VDL60087.1"/>
    <property type="molecule type" value="Genomic_DNA"/>
</dbReference>
<protein>
    <recommendedName>
        <fullName evidence="6">Eukaryotic translation initiation factor 3 subunit L</fullName>
        <shortName evidence="6">eIF3l</shortName>
    </recommendedName>
</protein>
<proteinExistence type="inferred from homology"/>
<evidence type="ECO:0000256" key="4">
    <source>
        <dbReference type="ARBA" id="ARBA00022829"/>
    </source>
</evidence>
<keyword evidence="4" id="KW-0159">Chromosome partition</keyword>
<dbReference type="GO" id="GO:0097361">
    <property type="term" value="C:cytosolic [4Fe-4S] assembly targeting complex"/>
    <property type="evidence" value="ECO:0007669"/>
    <property type="project" value="UniProtKB-ARBA"/>
</dbReference>
<organism evidence="11">
    <name type="scientific">Hymenolepis diminuta</name>
    <name type="common">Rat tapeworm</name>
    <dbReference type="NCBI Taxonomy" id="6216"/>
    <lineage>
        <taxon>Eukaryota</taxon>
        <taxon>Metazoa</taxon>
        <taxon>Spiralia</taxon>
        <taxon>Lophotrochozoa</taxon>
        <taxon>Platyhelminthes</taxon>
        <taxon>Cestoda</taxon>
        <taxon>Eucestoda</taxon>
        <taxon>Cyclophyllidea</taxon>
        <taxon>Hymenolepididae</taxon>
        <taxon>Hymenolepis</taxon>
    </lineage>
</organism>
<dbReference type="InterPro" id="IPR019382">
    <property type="entry name" value="eIF3l"/>
</dbReference>
<dbReference type="GO" id="GO:0003743">
    <property type="term" value="F:translation initiation factor activity"/>
    <property type="evidence" value="ECO:0007669"/>
    <property type="project" value="UniProtKB-UniRule"/>
</dbReference>
<dbReference type="Pfam" id="PF10255">
    <property type="entry name" value="Paf67"/>
    <property type="match status" value="1"/>
</dbReference>
<feature type="domain" description="MIP18 family-like" evidence="8">
    <location>
        <begin position="563"/>
        <end position="632"/>
    </location>
</feature>
<dbReference type="PANTHER" id="PTHR13242">
    <property type="entry name" value="EUKARYOTIC TRANSLATION INITIATION FACTOR 3"/>
    <property type="match status" value="1"/>
</dbReference>
<dbReference type="SUPFAM" id="SSF117916">
    <property type="entry name" value="Fe-S cluster assembly (FSCA) domain-like"/>
    <property type="match status" value="1"/>
</dbReference>
<evidence type="ECO:0000256" key="2">
    <source>
        <dbReference type="ARBA" id="ARBA00022490"/>
    </source>
</evidence>
<feature type="region of interest" description="Disordered" evidence="7">
    <location>
        <begin position="1"/>
        <end position="20"/>
    </location>
</feature>
<evidence type="ECO:0000313" key="10">
    <source>
        <dbReference type="Proteomes" id="UP000274504"/>
    </source>
</evidence>
<dbReference type="GO" id="GO:0005852">
    <property type="term" value="C:eukaryotic translation initiation factor 3 complex"/>
    <property type="evidence" value="ECO:0007669"/>
    <property type="project" value="UniProtKB-UniRule"/>
</dbReference>
<evidence type="ECO:0000313" key="11">
    <source>
        <dbReference type="WBParaSite" id="HDID_0000777101-mRNA-1"/>
    </source>
</evidence>
<dbReference type="GO" id="GO:0033290">
    <property type="term" value="C:eukaryotic 48S preinitiation complex"/>
    <property type="evidence" value="ECO:0007669"/>
    <property type="project" value="UniProtKB-UniRule"/>
</dbReference>
<dbReference type="FunFam" id="3.30.300.130:FF:000005">
    <property type="entry name" value="Mitotic spindle-associated mmxd complex subunit"/>
    <property type="match status" value="1"/>
</dbReference>
<dbReference type="HAMAP" id="MF_03011">
    <property type="entry name" value="eIF3l"/>
    <property type="match status" value="1"/>
</dbReference>
<dbReference type="Gene3D" id="3.30.300.130">
    <property type="entry name" value="Fe-S cluster assembly (FSCA)"/>
    <property type="match status" value="1"/>
</dbReference>
<evidence type="ECO:0000256" key="5">
    <source>
        <dbReference type="ARBA" id="ARBA00022917"/>
    </source>
</evidence>
<dbReference type="GO" id="GO:0007059">
    <property type="term" value="P:chromosome segregation"/>
    <property type="evidence" value="ECO:0007669"/>
    <property type="project" value="UniProtKB-KW"/>
</dbReference>
<comment type="similarity">
    <text evidence="1">Belongs to the MIP18 family.</text>
</comment>
<gene>
    <name evidence="9" type="ORF">HDID_LOCUS7769</name>
</gene>